<proteinExistence type="predicted"/>
<keyword evidence="2" id="KW-1185">Reference proteome</keyword>
<gene>
    <name evidence="1" type="ORF">CSSPJE1EN2_LOCUS10798</name>
</gene>
<reference evidence="1" key="1">
    <citation type="submission" date="2024-03" db="EMBL/GenBank/DDBJ databases">
        <authorList>
            <consortium name="ELIXIR-Norway"/>
            <consortium name="Elixir Norway"/>
        </authorList>
    </citation>
    <scope>NUCLEOTIDE SEQUENCE</scope>
</reference>
<evidence type="ECO:0000313" key="2">
    <source>
        <dbReference type="Proteomes" id="UP001497522"/>
    </source>
</evidence>
<evidence type="ECO:0000313" key="1">
    <source>
        <dbReference type="EMBL" id="CAK9867803.1"/>
    </source>
</evidence>
<sequence length="51" mass="5838">MQCTLDFQVNLSTASQEGDSDSYKLRNDNLFVKLLDMKYTFEASLRKAVCV</sequence>
<accession>A0ABP1AYY3</accession>
<protein>
    <submittedName>
        <fullName evidence="1">Uncharacterized protein</fullName>
    </submittedName>
</protein>
<dbReference type="EMBL" id="OZ023718">
    <property type="protein sequence ID" value="CAK9867803.1"/>
    <property type="molecule type" value="Genomic_DNA"/>
</dbReference>
<dbReference type="Proteomes" id="UP001497522">
    <property type="component" value="Chromosome 17"/>
</dbReference>
<organism evidence="1 2">
    <name type="scientific">Sphagnum jensenii</name>
    <dbReference type="NCBI Taxonomy" id="128206"/>
    <lineage>
        <taxon>Eukaryota</taxon>
        <taxon>Viridiplantae</taxon>
        <taxon>Streptophyta</taxon>
        <taxon>Embryophyta</taxon>
        <taxon>Bryophyta</taxon>
        <taxon>Sphagnophytina</taxon>
        <taxon>Sphagnopsida</taxon>
        <taxon>Sphagnales</taxon>
        <taxon>Sphagnaceae</taxon>
        <taxon>Sphagnum</taxon>
    </lineage>
</organism>
<name>A0ABP1AYY3_9BRYO</name>